<evidence type="ECO:0000256" key="12">
    <source>
        <dbReference type="SAM" id="Phobius"/>
    </source>
</evidence>
<dbReference type="PROSITE" id="PS50112">
    <property type="entry name" value="PAS"/>
    <property type="match status" value="1"/>
</dbReference>
<sequence>MRKMSVTNKENDFPSHYTLVSSTDVKGRITFVNDDFCKVAGYEREELIGQPHNLIRHPDVPPAVFADMWENLKAGRSWMGIVKNRCKSGDHYWVSAHVSPLIDNGKVIGYESVRQKVTNDQKAHAQMVYERVNAGKHPVPSMPRFKGWMWRQTWLNAIFFVAFGIMGMFSPWLWWQILAPILAVVGATLNLTQRHALRSTIAKLPPEAHNTIGQYLYYKAVGPNVALSFSQLHKNAAAFTFRYRLMVGSKQLQNTAQQAKNSVTSNLGNFNKQRDSFRTVVSASTQLQASVNQIADNVRIAAEDTASVEDKAKASRAMAKHTGETMQKVYQEVNSAKGVVEDLARQSDRINGLVNSISDIAEQTNLLALNAAIESARAGEAGRGFAVVADEVRALAIRTQDATQSIHETTEELKRNTQAVLEAIDKGASVANEGVAGVTEVAESMNAIEEAIHHIVEMTAQINSATAEQAEVATSLSQQMMEVDQLSIESIERAEHIVTNIAHIEEEAYEQGNLAERMKQ</sequence>
<dbReference type="CDD" id="cd11386">
    <property type="entry name" value="MCP_signal"/>
    <property type="match status" value="1"/>
</dbReference>
<evidence type="ECO:0000256" key="3">
    <source>
        <dbReference type="ARBA" id="ARBA00022481"/>
    </source>
</evidence>
<dbReference type="GO" id="GO:0005886">
    <property type="term" value="C:plasma membrane"/>
    <property type="evidence" value="ECO:0007669"/>
    <property type="project" value="UniProtKB-SubCell"/>
</dbReference>
<evidence type="ECO:0000259" key="14">
    <source>
        <dbReference type="PROSITE" id="PS50112"/>
    </source>
</evidence>
<evidence type="ECO:0000256" key="8">
    <source>
        <dbReference type="ARBA" id="ARBA00023136"/>
    </source>
</evidence>
<dbReference type="Pfam" id="PF00015">
    <property type="entry name" value="MCPsignal"/>
    <property type="match status" value="1"/>
</dbReference>
<dbReference type="RefSeq" id="WP_055461959.1">
    <property type="nucleotide sequence ID" value="NZ_CYHG01000002.1"/>
</dbReference>
<name>A0A0K6IIR1_9GAMM</name>
<keyword evidence="3" id="KW-0488">Methylation</keyword>
<dbReference type="SUPFAM" id="SSF58104">
    <property type="entry name" value="Methyl-accepting chemotaxis protein (MCP) signaling domain"/>
    <property type="match status" value="1"/>
</dbReference>
<keyword evidence="16" id="KW-1185">Reference proteome</keyword>
<evidence type="ECO:0000256" key="11">
    <source>
        <dbReference type="PROSITE-ProRule" id="PRU00284"/>
    </source>
</evidence>
<evidence type="ECO:0000256" key="4">
    <source>
        <dbReference type="ARBA" id="ARBA00022500"/>
    </source>
</evidence>
<dbReference type="GO" id="GO:0006935">
    <property type="term" value="P:chemotaxis"/>
    <property type="evidence" value="ECO:0007669"/>
    <property type="project" value="UniProtKB-KW"/>
</dbReference>
<evidence type="ECO:0000256" key="9">
    <source>
        <dbReference type="ARBA" id="ARBA00023224"/>
    </source>
</evidence>
<dbReference type="PROSITE" id="PS50111">
    <property type="entry name" value="CHEMOTAXIS_TRANSDUC_2"/>
    <property type="match status" value="1"/>
</dbReference>
<dbReference type="InterPro" id="IPR004090">
    <property type="entry name" value="Chemotax_Me-accpt_rcpt"/>
</dbReference>
<dbReference type="InterPro" id="IPR035965">
    <property type="entry name" value="PAS-like_dom_sf"/>
</dbReference>
<comment type="subcellular location">
    <subcellularLocation>
        <location evidence="1">Cell inner membrane</location>
        <topology evidence="1">Multi-pass membrane protein</topology>
    </subcellularLocation>
</comment>
<comment type="similarity">
    <text evidence="10">Belongs to the methyl-accepting chemotaxis (MCP) protein family.</text>
</comment>
<accession>A0A0K6IIR1</accession>
<proteinExistence type="inferred from homology"/>
<reference evidence="16" key="1">
    <citation type="submission" date="2015-08" db="EMBL/GenBank/DDBJ databases">
        <authorList>
            <person name="Varghese N."/>
        </authorList>
    </citation>
    <scope>NUCLEOTIDE SEQUENCE [LARGE SCALE GENOMIC DNA]</scope>
    <source>
        <strain evidence="16">JCM 18476</strain>
    </source>
</reference>
<dbReference type="GO" id="GO:0004888">
    <property type="term" value="F:transmembrane signaling receptor activity"/>
    <property type="evidence" value="ECO:0007669"/>
    <property type="project" value="InterPro"/>
</dbReference>
<evidence type="ECO:0000313" key="16">
    <source>
        <dbReference type="Proteomes" id="UP000182769"/>
    </source>
</evidence>
<evidence type="ECO:0000256" key="7">
    <source>
        <dbReference type="ARBA" id="ARBA00022989"/>
    </source>
</evidence>
<dbReference type="CDD" id="cd00130">
    <property type="entry name" value="PAS"/>
    <property type="match status" value="1"/>
</dbReference>
<dbReference type="InterPro" id="IPR004089">
    <property type="entry name" value="MCPsignal_dom"/>
</dbReference>
<dbReference type="SUPFAM" id="SSF55785">
    <property type="entry name" value="PYP-like sensor domain (PAS domain)"/>
    <property type="match status" value="1"/>
</dbReference>
<dbReference type="NCBIfam" id="TIGR00229">
    <property type="entry name" value="sensory_box"/>
    <property type="match status" value="1"/>
</dbReference>
<keyword evidence="6 12" id="KW-0812">Transmembrane</keyword>
<evidence type="ECO:0000313" key="15">
    <source>
        <dbReference type="EMBL" id="CUB02995.1"/>
    </source>
</evidence>
<evidence type="ECO:0000256" key="5">
    <source>
        <dbReference type="ARBA" id="ARBA00022519"/>
    </source>
</evidence>
<evidence type="ECO:0000256" key="2">
    <source>
        <dbReference type="ARBA" id="ARBA00022475"/>
    </source>
</evidence>
<dbReference type="STRING" id="1137284.GCA_001418205_00839"/>
<protein>
    <submittedName>
        <fullName evidence="15">Methyl-accepting chemotaxis sensory transducer with Pas/Pac sensor</fullName>
    </submittedName>
</protein>
<dbReference type="PRINTS" id="PR00260">
    <property type="entry name" value="CHEMTRNSDUCR"/>
</dbReference>
<evidence type="ECO:0000259" key="13">
    <source>
        <dbReference type="PROSITE" id="PS50111"/>
    </source>
</evidence>
<dbReference type="PANTHER" id="PTHR32089:SF39">
    <property type="entry name" value="METHYL-ACCEPTING CHEMOTAXIS PROTEIN HLYB"/>
    <property type="match status" value="1"/>
</dbReference>
<dbReference type="SMART" id="SM00283">
    <property type="entry name" value="MA"/>
    <property type="match status" value="1"/>
</dbReference>
<dbReference type="Proteomes" id="UP000182769">
    <property type="component" value="Unassembled WGS sequence"/>
</dbReference>
<keyword evidence="8 12" id="KW-0472">Membrane</keyword>
<dbReference type="InterPro" id="IPR000014">
    <property type="entry name" value="PAS"/>
</dbReference>
<dbReference type="OrthoDB" id="5675566at2"/>
<keyword evidence="9 11" id="KW-0807">Transducer</keyword>
<keyword evidence="2" id="KW-1003">Cell membrane</keyword>
<organism evidence="15 16">
    <name type="scientific">Marinomonas fungiae</name>
    <dbReference type="NCBI Taxonomy" id="1137284"/>
    <lineage>
        <taxon>Bacteria</taxon>
        <taxon>Pseudomonadati</taxon>
        <taxon>Pseudomonadota</taxon>
        <taxon>Gammaproteobacteria</taxon>
        <taxon>Oceanospirillales</taxon>
        <taxon>Oceanospirillaceae</taxon>
        <taxon>Marinomonas</taxon>
    </lineage>
</organism>
<evidence type="ECO:0000256" key="10">
    <source>
        <dbReference type="ARBA" id="ARBA00029447"/>
    </source>
</evidence>
<gene>
    <name evidence="15" type="ORF">Ga0061065_102334</name>
</gene>
<feature type="transmembrane region" description="Helical" evidence="12">
    <location>
        <begin position="154"/>
        <end position="175"/>
    </location>
</feature>
<dbReference type="Gene3D" id="1.10.287.950">
    <property type="entry name" value="Methyl-accepting chemotaxis protein"/>
    <property type="match status" value="1"/>
</dbReference>
<dbReference type="AlphaFoldDB" id="A0A0K6IIR1"/>
<dbReference type="FunFam" id="3.30.450.20:FF:000046">
    <property type="entry name" value="Aerotaxis sensor receptor"/>
    <property type="match status" value="1"/>
</dbReference>
<dbReference type="EMBL" id="CYHG01000002">
    <property type="protein sequence ID" value="CUB02995.1"/>
    <property type="molecule type" value="Genomic_DNA"/>
</dbReference>
<feature type="domain" description="Methyl-accepting transducer" evidence="13">
    <location>
        <begin position="248"/>
        <end position="484"/>
    </location>
</feature>
<dbReference type="GO" id="GO:0007165">
    <property type="term" value="P:signal transduction"/>
    <property type="evidence" value="ECO:0007669"/>
    <property type="project" value="UniProtKB-KW"/>
</dbReference>
<dbReference type="Pfam" id="PF08447">
    <property type="entry name" value="PAS_3"/>
    <property type="match status" value="1"/>
</dbReference>
<keyword evidence="5" id="KW-0997">Cell inner membrane</keyword>
<dbReference type="InterPro" id="IPR013655">
    <property type="entry name" value="PAS_fold_3"/>
</dbReference>
<keyword evidence="7 12" id="KW-1133">Transmembrane helix</keyword>
<keyword evidence="4" id="KW-0145">Chemotaxis</keyword>
<dbReference type="Gene3D" id="3.30.450.20">
    <property type="entry name" value="PAS domain"/>
    <property type="match status" value="1"/>
</dbReference>
<evidence type="ECO:0000256" key="6">
    <source>
        <dbReference type="ARBA" id="ARBA00022692"/>
    </source>
</evidence>
<dbReference type="PANTHER" id="PTHR32089">
    <property type="entry name" value="METHYL-ACCEPTING CHEMOTAXIS PROTEIN MCPB"/>
    <property type="match status" value="1"/>
</dbReference>
<evidence type="ECO:0000256" key="1">
    <source>
        <dbReference type="ARBA" id="ARBA00004429"/>
    </source>
</evidence>
<feature type="domain" description="PAS" evidence="14">
    <location>
        <begin position="24"/>
        <end position="59"/>
    </location>
</feature>